<keyword evidence="3" id="KW-0536">Nodulation</keyword>
<keyword evidence="5 7" id="KW-0067">ATP-binding</keyword>
<dbReference type="InterPro" id="IPR025302">
    <property type="entry name" value="DrrA1/2-like_C"/>
</dbReference>
<sequence length="311" mass="35208">MNRLEVKHLKKYYTSQKAVDDISFSLAPGSIFGLLGPNGAGKTTLLRMITGILFPDEGEIIFDGKKFDPDTDIAYIGYMPEEKGLYKKMQIGDQAIYLAQLKGLSKAAALESVKHWFVKFEMQSWWNKKVEDLSKGMQQKLQFVTTVLNDPKLIILDEPFSGLDPVNTNLIKDEIYKLAQNGSSIIFSTHRMEQVEEICDHIILVNKGQKILDGTVNGVKQQFKENMFAIGLESIPENISTPAFEVISNNRDHQLLLKIHEGYKPNDVLHYFLQQQVGINSFHEILPSLSEIFIKLVEGTPLTRQFQTVTA</sequence>
<dbReference type="AlphaFoldDB" id="A0A4S8I2R4"/>
<proteinExistence type="inferred from homology"/>
<dbReference type="Pfam" id="PF13732">
    <property type="entry name" value="DrrA1-3_C"/>
    <property type="match status" value="1"/>
</dbReference>
<dbReference type="RefSeq" id="WP_136575495.1">
    <property type="nucleotide sequence ID" value="NZ_STFF01000001.1"/>
</dbReference>
<dbReference type="InterPro" id="IPR017871">
    <property type="entry name" value="ABC_transporter-like_CS"/>
</dbReference>
<reference evidence="7 8" key="1">
    <citation type="submission" date="2019-04" db="EMBL/GenBank/DDBJ databases">
        <title>Niastella caeni sp. nov., isolated from activated sludge.</title>
        <authorList>
            <person name="Sheng M."/>
        </authorList>
    </citation>
    <scope>NUCLEOTIDE SEQUENCE [LARGE SCALE GENOMIC DNA]</scope>
    <source>
        <strain evidence="7 8">HX-2-15</strain>
    </source>
</reference>
<dbReference type="Gene3D" id="3.40.50.300">
    <property type="entry name" value="P-loop containing nucleotide triphosphate hydrolases"/>
    <property type="match status" value="1"/>
</dbReference>
<dbReference type="PANTHER" id="PTHR42711">
    <property type="entry name" value="ABC TRANSPORTER ATP-BINDING PROTEIN"/>
    <property type="match status" value="1"/>
</dbReference>
<keyword evidence="2" id="KW-0813">Transport</keyword>
<evidence type="ECO:0000256" key="2">
    <source>
        <dbReference type="ARBA" id="ARBA00022448"/>
    </source>
</evidence>
<evidence type="ECO:0000313" key="8">
    <source>
        <dbReference type="Proteomes" id="UP000306918"/>
    </source>
</evidence>
<dbReference type="PANTHER" id="PTHR42711:SF5">
    <property type="entry name" value="ABC TRANSPORTER ATP-BINDING PROTEIN NATA"/>
    <property type="match status" value="1"/>
</dbReference>
<dbReference type="OrthoDB" id="9785229at2"/>
<evidence type="ECO:0000256" key="5">
    <source>
        <dbReference type="ARBA" id="ARBA00022840"/>
    </source>
</evidence>
<protein>
    <submittedName>
        <fullName evidence="7">ABC transporter ATP-binding protein</fullName>
    </submittedName>
</protein>
<evidence type="ECO:0000256" key="3">
    <source>
        <dbReference type="ARBA" id="ARBA00022458"/>
    </source>
</evidence>
<dbReference type="Pfam" id="PF00005">
    <property type="entry name" value="ABC_tran"/>
    <property type="match status" value="1"/>
</dbReference>
<name>A0A4S8I2R4_9BACT</name>
<organism evidence="7 8">
    <name type="scientific">Niastella caeni</name>
    <dbReference type="NCBI Taxonomy" id="2569763"/>
    <lineage>
        <taxon>Bacteria</taxon>
        <taxon>Pseudomonadati</taxon>
        <taxon>Bacteroidota</taxon>
        <taxon>Chitinophagia</taxon>
        <taxon>Chitinophagales</taxon>
        <taxon>Chitinophagaceae</taxon>
        <taxon>Niastella</taxon>
    </lineage>
</organism>
<comment type="similarity">
    <text evidence="1">Belongs to the ABC transporter superfamily.</text>
</comment>
<dbReference type="SUPFAM" id="SSF52540">
    <property type="entry name" value="P-loop containing nucleoside triphosphate hydrolases"/>
    <property type="match status" value="1"/>
</dbReference>
<dbReference type="InterPro" id="IPR050763">
    <property type="entry name" value="ABC_transporter_ATP-binding"/>
</dbReference>
<evidence type="ECO:0000256" key="4">
    <source>
        <dbReference type="ARBA" id="ARBA00022741"/>
    </source>
</evidence>
<gene>
    <name evidence="7" type="ORF">FAM09_02500</name>
</gene>
<dbReference type="InterPro" id="IPR027417">
    <property type="entry name" value="P-loop_NTPase"/>
</dbReference>
<evidence type="ECO:0000256" key="1">
    <source>
        <dbReference type="ARBA" id="ARBA00005417"/>
    </source>
</evidence>
<evidence type="ECO:0000259" key="6">
    <source>
        <dbReference type="PROSITE" id="PS50893"/>
    </source>
</evidence>
<comment type="caution">
    <text evidence="7">The sequence shown here is derived from an EMBL/GenBank/DDBJ whole genome shotgun (WGS) entry which is preliminary data.</text>
</comment>
<dbReference type="PROSITE" id="PS50893">
    <property type="entry name" value="ABC_TRANSPORTER_2"/>
    <property type="match status" value="1"/>
</dbReference>
<dbReference type="InterPro" id="IPR003439">
    <property type="entry name" value="ABC_transporter-like_ATP-bd"/>
</dbReference>
<accession>A0A4S8I2R4</accession>
<keyword evidence="8" id="KW-1185">Reference proteome</keyword>
<evidence type="ECO:0000313" key="7">
    <source>
        <dbReference type="EMBL" id="THU41004.1"/>
    </source>
</evidence>
<dbReference type="GO" id="GO:0016887">
    <property type="term" value="F:ATP hydrolysis activity"/>
    <property type="evidence" value="ECO:0007669"/>
    <property type="project" value="InterPro"/>
</dbReference>
<dbReference type="GO" id="GO:0005524">
    <property type="term" value="F:ATP binding"/>
    <property type="evidence" value="ECO:0007669"/>
    <property type="project" value="UniProtKB-KW"/>
</dbReference>
<feature type="domain" description="ABC transporter" evidence="6">
    <location>
        <begin position="4"/>
        <end position="232"/>
    </location>
</feature>
<dbReference type="EMBL" id="STFF01000001">
    <property type="protein sequence ID" value="THU41004.1"/>
    <property type="molecule type" value="Genomic_DNA"/>
</dbReference>
<dbReference type="PROSITE" id="PS00211">
    <property type="entry name" value="ABC_TRANSPORTER_1"/>
    <property type="match status" value="1"/>
</dbReference>
<dbReference type="Proteomes" id="UP000306918">
    <property type="component" value="Unassembled WGS sequence"/>
</dbReference>
<dbReference type="SMART" id="SM00382">
    <property type="entry name" value="AAA"/>
    <property type="match status" value="1"/>
</dbReference>
<dbReference type="InterPro" id="IPR003593">
    <property type="entry name" value="AAA+_ATPase"/>
</dbReference>
<keyword evidence="4" id="KW-0547">Nucleotide-binding</keyword>